<keyword evidence="8 14" id="KW-0479">Metal-binding</keyword>
<evidence type="ECO:0000256" key="9">
    <source>
        <dbReference type="ARBA" id="ARBA00022989"/>
    </source>
</evidence>
<evidence type="ECO:0000313" key="17">
    <source>
        <dbReference type="Proteomes" id="UP000002033"/>
    </source>
</evidence>
<reference evidence="17" key="1">
    <citation type="journal article" date="2011" name="J. Bacteriol.">
        <title>Genome sequences of eight morphologically diverse alphaproteobacteria.</title>
        <authorList>
            <consortium name="US DOE Joint Genome Institute"/>
            <person name="Brown P.J."/>
            <person name="Kysela D.T."/>
            <person name="Buechlein A."/>
            <person name="Hemmerich C."/>
            <person name="Brun Y.V."/>
        </authorList>
    </citation>
    <scope>NUCLEOTIDE SEQUENCE [LARGE SCALE GENOMIC DNA]</scope>
    <source>
        <strain evidence="17">ATCC 51888 / DSM 1869 / NCIB 11706 / TK 0415</strain>
    </source>
</reference>
<dbReference type="InterPro" id="IPR005265">
    <property type="entry name" value="HemJ-like"/>
</dbReference>
<evidence type="ECO:0000256" key="7">
    <source>
        <dbReference type="ARBA" id="ARBA00022692"/>
    </source>
</evidence>
<accession>D8JWW1</accession>
<keyword evidence="9 14" id="KW-1133">Transmembrane helix</keyword>
<keyword evidence="17" id="KW-1185">Reference proteome</keyword>
<dbReference type="RefSeq" id="WP_013217228.1">
    <property type="nucleotide sequence ID" value="NC_014313.1"/>
</dbReference>
<dbReference type="STRING" id="582899.Hden_3276"/>
<comment type="subcellular location">
    <subcellularLocation>
        <location evidence="1 14">Cell membrane</location>
        <topology evidence="1 14">Multi-pass membrane protein</topology>
    </subcellularLocation>
</comment>
<evidence type="ECO:0000256" key="12">
    <source>
        <dbReference type="ARBA" id="ARBA00023136"/>
    </source>
</evidence>
<feature type="transmembrane region" description="Helical" evidence="14">
    <location>
        <begin position="148"/>
        <end position="166"/>
    </location>
</feature>
<feature type="transmembrane region" description="Helical" evidence="14">
    <location>
        <begin position="79"/>
        <end position="100"/>
    </location>
</feature>
<evidence type="ECO:0000256" key="13">
    <source>
        <dbReference type="ARBA" id="ARBA00048390"/>
    </source>
</evidence>
<dbReference type="Pfam" id="PF03653">
    <property type="entry name" value="UPF0093"/>
    <property type="match status" value="1"/>
</dbReference>
<comment type="cofactor">
    <cofactor evidence="14 15">
        <name>heme b</name>
        <dbReference type="ChEBI" id="CHEBI:60344"/>
    </cofactor>
    <text evidence="14 15">Binds 1 heme b (iron(II)-protoporphyrin IX) group per subunit.</text>
</comment>
<dbReference type="GO" id="GO:0070818">
    <property type="term" value="F:protoporphyrinogen oxidase activity"/>
    <property type="evidence" value="ECO:0007669"/>
    <property type="project" value="UniProtKB-UniRule"/>
</dbReference>
<gene>
    <name evidence="16" type="ordered locus">Hden_3276</name>
</gene>
<comment type="pathway">
    <text evidence="2 14 15">Porphyrin-containing compound metabolism; protoporphyrin-IX biosynthesis; protoporphyrin-IX from protoporphyrinogen-IX: step 1/1.</text>
</comment>
<feature type="transmembrane region" description="Helical" evidence="14">
    <location>
        <begin position="106"/>
        <end position="127"/>
    </location>
</feature>
<name>D8JWW1_HYPDA</name>
<protein>
    <recommendedName>
        <fullName evidence="4 14">Protoporphyrinogen IX oxidase</fullName>
        <shortName evidence="14">PPO</shortName>
        <ecNumber evidence="14 15">1.3.99.-</ecNumber>
    </recommendedName>
</protein>
<dbReference type="KEGG" id="hdn:Hden_3276"/>
<evidence type="ECO:0000256" key="11">
    <source>
        <dbReference type="ARBA" id="ARBA00023004"/>
    </source>
</evidence>
<keyword evidence="11 14" id="KW-0408">Iron</keyword>
<dbReference type="HAMAP" id="MF_02239">
    <property type="entry name" value="HemJ"/>
    <property type="match status" value="1"/>
</dbReference>
<comment type="catalytic activity">
    <reaction evidence="13 14 15">
        <text>protoporphyrinogen IX + 3 A = protoporphyrin IX + 3 AH2</text>
        <dbReference type="Rhea" id="RHEA:62000"/>
        <dbReference type="ChEBI" id="CHEBI:13193"/>
        <dbReference type="ChEBI" id="CHEBI:17499"/>
        <dbReference type="ChEBI" id="CHEBI:57306"/>
        <dbReference type="ChEBI" id="CHEBI:57307"/>
    </reaction>
</comment>
<feature type="binding site" description="axial binding residue" evidence="14">
    <location>
        <position position="113"/>
    </location>
    <ligand>
        <name>heme</name>
        <dbReference type="ChEBI" id="CHEBI:30413"/>
    </ligand>
    <ligandPart>
        <name>Fe</name>
        <dbReference type="ChEBI" id="CHEBI:18248"/>
    </ligandPart>
</feature>
<keyword evidence="5 14" id="KW-1003">Cell membrane</keyword>
<feature type="transmembrane region" description="Helical" evidence="14">
    <location>
        <begin position="36"/>
        <end position="58"/>
    </location>
</feature>
<dbReference type="EC" id="1.3.99.-" evidence="14 15"/>
<evidence type="ECO:0000256" key="5">
    <source>
        <dbReference type="ARBA" id="ARBA00022475"/>
    </source>
</evidence>
<evidence type="ECO:0000256" key="1">
    <source>
        <dbReference type="ARBA" id="ARBA00004651"/>
    </source>
</evidence>
<dbReference type="EMBL" id="CP002083">
    <property type="protein sequence ID" value="ADJ25069.1"/>
    <property type="molecule type" value="Genomic_DNA"/>
</dbReference>
<comment type="function">
    <text evidence="14 15">Catalyzes the oxidation of protoporphyrinogen IX to protoporphyrin IX.</text>
</comment>
<evidence type="ECO:0000256" key="2">
    <source>
        <dbReference type="ARBA" id="ARBA00005073"/>
    </source>
</evidence>
<dbReference type="GO" id="GO:0046872">
    <property type="term" value="F:metal ion binding"/>
    <property type="evidence" value="ECO:0007669"/>
    <property type="project" value="UniProtKB-UniRule"/>
</dbReference>
<dbReference type="PANTHER" id="PTHR40255:SF1">
    <property type="entry name" value="PROTOPORPHYRINOGEN IX OXIDASE"/>
    <property type="match status" value="1"/>
</dbReference>
<keyword evidence="7 14" id="KW-0812">Transmembrane</keyword>
<feature type="binding site" description="axial binding residue" evidence="14">
    <location>
        <position position="38"/>
    </location>
    <ligand>
        <name>heme</name>
        <dbReference type="ChEBI" id="CHEBI:30413"/>
    </ligand>
    <ligandPart>
        <name>Fe</name>
        <dbReference type="ChEBI" id="CHEBI:18248"/>
    </ligandPart>
</feature>
<dbReference type="NCBIfam" id="TIGR00701">
    <property type="entry name" value="protoporphyrinogen oxidase HemJ"/>
    <property type="match status" value="1"/>
</dbReference>
<dbReference type="UniPathway" id="UPA00251">
    <property type="reaction ID" value="UER00324"/>
</dbReference>
<evidence type="ECO:0000256" key="4">
    <source>
        <dbReference type="ARBA" id="ARBA00017504"/>
    </source>
</evidence>
<evidence type="ECO:0000256" key="8">
    <source>
        <dbReference type="ARBA" id="ARBA00022723"/>
    </source>
</evidence>
<dbReference type="eggNOG" id="COG1981">
    <property type="taxonomic scope" value="Bacteria"/>
</dbReference>
<organism evidence="16 17">
    <name type="scientific">Hyphomicrobium denitrificans (strain ATCC 51888 / DSM 1869 / NCIMB 11706 / TK 0415)</name>
    <dbReference type="NCBI Taxonomy" id="582899"/>
    <lineage>
        <taxon>Bacteria</taxon>
        <taxon>Pseudomonadati</taxon>
        <taxon>Pseudomonadota</taxon>
        <taxon>Alphaproteobacteria</taxon>
        <taxon>Hyphomicrobiales</taxon>
        <taxon>Hyphomicrobiaceae</taxon>
        <taxon>Hyphomicrobium</taxon>
    </lineage>
</organism>
<keyword evidence="12 14" id="KW-0472">Membrane</keyword>
<proteinExistence type="inferred from homology"/>
<keyword evidence="6 14" id="KW-0349">Heme</keyword>
<dbReference type="AlphaFoldDB" id="D8JWW1"/>
<evidence type="ECO:0000256" key="6">
    <source>
        <dbReference type="ARBA" id="ARBA00022617"/>
    </source>
</evidence>
<evidence type="ECO:0000256" key="14">
    <source>
        <dbReference type="HAMAP-Rule" id="MF_02239"/>
    </source>
</evidence>
<evidence type="ECO:0000313" key="16">
    <source>
        <dbReference type="EMBL" id="ADJ25069.1"/>
    </source>
</evidence>
<dbReference type="PANTHER" id="PTHR40255">
    <property type="entry name" value="UPF0093 MEMBRANE PROTEIN SLR1790"/>
    <property type="match status" value="1"/>
</dbReference>
<keyword evidence="10 14" id="KW-0560">Oxidoreductase</keyword>
<sequence precursor="true">MTSPMVRAVLSLVITAVAAGVLIIAGSDALYPWVKAFHVIAVIAWMAGMLYLPRLFVYHADTPVGSAQSETFKVMEGRLLNVITSPAMIVAWVLGIWLVWQSGYWAAPWFHAKLTCVLLLSGVHGYLSAATRAFREDRNTKSARHWRIINEIPTVLMIIIVIMVIVKPF</sequence>
<dbReference type="GO" id="GO:0005886">
    <property type="term" value="C:plasma membrane"/>
    <property type="evidence" value="ECO:0007669"/>
    <property type="project" value="UniProtKB-SubCell"/>
</dbReference>
<evidence type="ECO:0000256" key="10">
    <source>
        <dbReference type="ARBA" id="ARBA00023002"/>
    </source>
</evidence>
<evidence type="ECO:0000256" key="15">
    <source>
        <dbReference type="PIRNR" id="PIRNR004638"/>
    </source>
</evidence>
<dbReference type="OrthoDB" id="9800824at2"/>
<dbReference type="GO" id="GO:0006782">
    <property type="term" value="P:protoporphyrinogen IX biosynthetic process"/>
    <property type="evidence" value="ECO:0007669"/>
    <property type="project" value="UniProtKB-UniRule"/>
</dbReference>
<comment type="subunit">
    <text evidence="14">Homodimer.</text>
</comment>
<comment type="similarity">
    <text evidence="3 14 15">Belongs to the HemJ family.</text>
</comment>
<evidence type="ECO:0000256" key="3">
    <source>
        <dbReference type="ARBA" id="ARBA00006501"/>
    </source>
</evidence>
<dbReference type="PIRSF" id="PIRSF004638">
    <property type="entry name" value="UCP004638"/>
    <property type="match status" value="1"/>
</dbReference>
<dbReference type="Proteomes" id="UP000002033">
    <property type="component" value="Chromosome"/>
</dbReference>
<dbReference type="HOGENOM" id="CLU_125006_1_0_5"/>